<protein>
    <submittedName>
        <fullName evidence="1">Uncharacterized protein</fullName>
    </submittedName>
</protein>
<dbReference type="EMBL" id="JAHIBW010000005">
    <property type="protein sequence ID" value="KAG7311092.1"/>
    <property type="molecule type" value="Genomic_DNA"/>
</dbReference>
<keyword evidence="2" id="KW-1185">Reference proteome</keyword>
<evidence type="ECO:0000313" key="1">
    <source>
        <dbReference type="EMBL" id="KAG7311092.1"/>
    </source>
</evidence>
<proteinExistence type="predicted"/>
<organism evidence="1 2">
    <name type="scientific">Plutella xylostella</name>
    <name type="common">Diamondback moth</name>
    <name type="synonym">Plutella maculipennis</name>
    <dbReference type="NCBI Taxonomy" id="51655"/>
    <lineage>
        <taxon>Eukaryota</taxon>
        <taxon>Metazoa</taxon>
        <taxon>Ecdysozoa</taxon>
        <taxon>Arthropoda</taxon>
        <taxon>Hexapoda</taxon>
        <taxon>Insecta</taxon>
        <taxon>Pterygota</taxon>
        <taxon>Neoptera</taxon>
        <taxon>Endopterygota</taxon>
        <taxon>Lepidoptera</taxon>
        <taxon>Glossata</taxon>
        <taxon>Ditrysia</taxon>
        <taxon>Yponomeutoidea</taxon>
        <taxon>Plutellidae</taxon>
        <taxon>Plutella</taxon>
    </lineage>
</organism>
<gene>
    <name evidence="1" type="ORF">JYU34_003956</name>
</gene>
<comment type="caution">
    <text evidence="1">The sequence shown here is derived from an EMBL/GenBank/DDBJ whole genome shotgun (WGS) entry which is preliminary data.</text>
</comment>
<dbReference type="Proteomes" id="UP000823941">
    <property type="component" value="Chromosome 5"/>
</dbReference>
<reference evidence="1 2" key="1">
    <citation type="submission" date="2021-06" db="EMBL/GenBank/DDBJ databases">
        <title>A haploid diamondback moth (Plutella xylostella L.) genome assembly resolves 31 chromosomes and identifies a diamide resistance mutation.</title>
        <authorList>
            <person name="Ward C.M."/>
            <person name="Perry K.D."/>
            <person name="Baker G."/>
            <person name="Powis K."/>
            <person name="Heckel D.G."/>
            <person name="Baxter S.W."/>
        </authorList>
    </citation>
    <scope>NUCLEOTIDE SEQUENCE [LARGE SCALE GENOMIC DNA]</scope>
    <source>
        <strain evidence="1 2">LV</strain>
        <tissue evidence="1">Single pupa</tissue>
    </source>
</reference>
<name>A0ABQ7R1B3_PLUXY</name>
<sequence length="231" mass="27367">MQFSTYRSNTITLDINYNNNNIEVVNDIKFLGFIIDKNCNWKHHVLSVCERINKFIFALRKLRSTSSLETALAAYHGYVASVLNYGLILWGNSTDANKAFVAQKKCIRALCKARKRQSCKKLFKKLKILTLAGMYIKQMAIFVRENKYYFPTHGESLSRQTRHKNRLCLPHNKLKIYKNNCFCMAFSIYNKLPNDLRNDTMTDYTFKRRITKWLLEKNYYSINEYLNERSF</sequence>
<accession>A0ABQ7R1B3</accession>
<evidence type="ECO:0000313" key="2">
    <source>
        <dbReference type="Proteomes" id="UP000823941"/>
    </source>
</evidence>